<protein>
    <submittedName>
        <fullName evidence="1">Uncharacterized protein</fullName>
    </submittedName>
</protein>
<accession>A0A655RD50</accession>
<evidence type="ECO:0000313" key="2">
    <source>
        <dbReference type="Proteomes" id="UP000044806"/>
    </source>
</evidence>
<reference evidence="1 2" key="1">
    <citation type="submission" date="2015-07" db="EMBL/GenBank/DDBJ databases">
        <authorList>
            <consortium name="Pathogen Informatics"/>
        </authorList>
    </citation>
    <scope>NUCLEOTIDE SEQUENCE [LARGE SCALE GENOMIC DNA]</scope>
    <source>
        <strain evidence="1 2">A51</strain>
    </source>
</reference>
<dbReference type="EMBL" id="CWOW01000016">
    <property type="protein sequence ID" value="CSA94365.1"/>
    <property type="molecule type" value="Genomic_DNA"/>
</dbReference>
<proteinExistence type="predicted"/>
<evidence type="ECO:0000313" key="1">
    <source>
        <dbReference type="EMBL" id="CSA94365.1"/>
    </source>
</evidence>
<dbReference type="Proteomes" id="UP000044806">
    <property type="component" value="Unassembled WGS sequence"/>
</dbReference>
<organism evidence="1 2">
    <name type="scientific">Vibrio cholerae</name>
    <dbReference type="NCBI Taxonomy" id="666"/>
    <lineage>
        <taxon>Bacteria</taxon>
        <taxon>Pseudomonadati</taxon>
        <taxon>Pseudomonadota</taxon>
        <taxon>Gammaproteobacteria</taxon>
        <taxon>Vibrionales</taxon>
        <taxon>Vibrionaceae</taxon>
        <taxon>Vibrio</taxon>
    </lineage>
</organism>
<name>A0A655RD50_VIBCL</name>
<gene>
    <name evidence="1" type="ORF">ERS013165_02856</name>
</gene>
<dbReference type="AlphaFoldDB" id="A0A655RD50"/>
<sequence length="36" mass="4105">MTFSHKLIRKMGICWLVLSVRQILVQSLANVTSVTM</sequence>